<dbReference type="VEuPathDB" id="ToxoDB:BESB_082030"/>
<dbReference type="EMBL" id="NWUJ01000009">
    <property type="protein sequence ID" value="PFH33004.1"/>
    <property type="molecule type" value="Genomic_DNA"/>
</dbReference>
<gene>
    <name evidence="3" type="ORF">BESB_082030</name>
</gene>
<dbReference type="Proteomes" id="UP000224006">
    <property type="component" value="Chromosome VIII"/>
</dbReference>
<proteinExistence type="predicted"/>
<accession>A0A2A9M733</accession>
<dbReference type="KEGG" id="bbes:BESB_082030"/>
<dbReference type="GeneID" id="40313129"/>
<organism evidence="3 4">
    <name type="scientific">Besnoitia besnoiti</name>
    <name type="common">Apicomplexan protozoan</name>
    <dbReference type="NCBI Taxonomy" id="94643"/>
    <lineage>
        <taxon>Eukaryota</taxon>
        <taxon>Sar</taxon>
        <taxon>Alveolata</taxon>
        <taxon>Apicomplexa</taxon>
        <taxon>Conoidasida</taxon>
        <taxon>Coccidia</taxon>
        <taxon>Eucoccidiorida</taxon>
        <taxon>Eimeriorina</taxon>
        <taxon>Sarcocystidae</taxon>
        <taxon>Besnoitia</taxon>
    </lineage>
</organism>
<feature type="compositionally biased region" description="Polar residues" evidence="1">
    <location>
        <begin position="205"/>
        <end position="218"/>
    </location>
</feature>
<dbReference type="InterPro" id="IPR007226">
    <property type="entry name" value="SRS_dom"/>
</dbReference>
<dbReference type="Pfam" id="PF04092">
    <property type="entry name" value="SAG"/>
    <property type="match status" value="1"/>
</dbReference>
<dbReference type="RefSeq" id="XP_029217013.1">
    <property type="nucleotide sequence ID" value="XM_029366553.1"/>
</dbReference>
<protein>
    <recommendedName>
        <fullName evidence="2">SRS domain-containing protein</fullName>
    </recommendedName>
</protein>
<evidence type="ECO:0000313" key="4">
    <source>
        <dbReference type="Proteomes" id="UP000224006"/>
    </source>
</evidence>
<feature type="region of interest" description="Disordered" evidence="1">
    <location>
        <begin position="132"/>
        <end position="277"/>
    </location>
</feature>
<evidence type="ECO:0000259" key="2">
    <source>
        <dbReference type="Pfam" id="PF04092"/>
    </source>
</evidence>
<dbReference type="Gene3D" id="2.60.40.1320">
    <property type="entry name" value="SRS domain"/>
    <property type="match status" value="2"/>
</dbReference>
<comment type="caution">
    <text evidence="3">The sequence shown here is derived from an EMBL/GenBank/DDBJ whole genome shotgun (WGS) entry which is preliminary data.</text>
</comment>
<dbReference type="SUPFAM" id="SSF74877">
    <property type="entry name" value="Major surface antigen p30, SAG1"/>
    <property type="match status" value="1"/>
</dbReference>
<dbReference type="InterPro" id="IPR036755">
    <property type="entry name" value="SRS_dom_sf"/>
</dbReference>
<evidence type="ECO:0000313" key="3">
    <source>
        <dbReference type="EMBL" id="PFH33004.1"/>
    </source>
</evidence>
<sequence>MSAAPRLARISPSPDSLISSFLAFLAFATIWLALSWRSPALVIASEDAGGCTAEHDFTLIFDGEDVQKSFNCPEGWKLTPAATTSAFHGGHSVVDLEGLVPGAKLEPSEFGYTLTLPGDSPRETRTWYYTCTAPADGDSSATDKGPPESSELESNTHSPEEEKEQTEDTSSSTTPNQGTHGTGGGGSVSPGGKPSPGTPEVPGNGDTTGSHNEQNDNLPGSDHVREDGVLNGVGAGHHSTGQEPPLEDSKPDLAPGPAAAQQSSDGKLNAQESRKESAGSVAAAASFSLRSAVPLSVQGSATPPLGAKRTTCVVTVHVFPSPMIECQAGETKTATVSTLNAPVNFKCGDGLTLQPKGTDRVYDNADGRCESEAPLTALIHGSLSSSTVASEKAGELTHYVLKIDELPSKQQELCYKCTASPKVMKEAEHDPEVSKECVVKIAVASETAPVSQPPSFLLLSAVVGLLARLR</sequence>
<reference evidence="3 4" key="1">
    <citation type="submission" date="2017-09" db="EMBL/GenBank/DDBJ databases">
        <title>Genome sequencing of Besnoitia besnoiti strain Bb-Ger1.</title>
        <authorList>
            <person name="Schares G."/>
            <person name="Venepally P."/>
            <person name="Lorenzi H.A."/>
        </authorList>
    </citation>
    <scope>NUCLEOTIDE SEQUENCE [LARGE SCALE GENOMIC DNA]</scope>
    <source>
        <strain evidence="3 4">Bb-Ger1</strain>
    </source>
</reference>
<feature type="compositionally biased region" description="Gly residues" evidence="1">
    <location>
        <begin position="180"/>
        <end position="189"/>
    </location>
</feature>
<dbReference type="GO" id="GO:0016020">
    <property type="term" value="C:membrane"/>
    <property type="evidence" value="ECO:0007669"/>
    <property type="project" value="InterPro"/>
</dbReference>
<dbReference type="AlphaFoldDB" id="A0A2A9M733"/>
<feature type="domain" description="SRS" evidence="2">
    <location>
        <begin position="329"/>
        <end position="443"/>
    </location>
</feature>
<name>A0A2A9M733_BESBE</name>
<evidence type="ECO:0000256" key="1">
    <source>
        <dbReference type="SAM" id="MobiDB-lite"/>
    </source>
</evidence>
<keyword evidence="4" id="KW-1185">Reference proteome</keyword>